<keyword evidence="1" id="KW-0472">Membrane</keyword>
<gene>
    <name evidence="2" type="ORF">IW256_006185</name>
</gene>
<keyword evidence="3" id="KW-1185">Reference proteome</keyword>
<organism evidence="2 3">
    <name type="scientific">Actinomadura viridis</name>
    <dbReference type="NCBI Taxonomy" id="58110"/>
    <lineage>
        <taxon>Bacteria</taxon>
        <taxon>Bacillati</taxon>
        <taxon>Actinomycetota</taxon>
        <taxon>Actinomycetes</taxon>
        <taxon>Streptosporangiales</taxon>
        <taxon>Thermomonosporaceae</taxon>
        <taxon>Actinomadura</taxon>
    </lineage>
</organism>
<dbReference type="EMBL" id="JADOUA010000001">
    <property type="protein sequence ID" value="MBG6092072.1"/>
    <property type="molecule type" value="Genomic_DNA"/>
</dbReference>
<proteinExistence type="predicted"/>
<sequence length="139" mass="13362">MNETTTPSLTGRGRAARRALTVAGAAAAALALWALAGPAAGIDLTVGSGGTARTVGAGAVITSALVAGLAAWALLASMERFLRAPARVWTTIAAVVLVLSLAGPFTAGAGTAGTLVLGGLHLLVGAVLIPGLALTARGA</sequence>
<reference evidence="2" key="1">
    <citation type="submission" date="2020-11" db="EMBL/GenBank/DDBJ databases">
        <title>Sequencing the genomes of 1000 actinobacteria strains.</title>
        <authorList>
            <person name="Klenk H.-P."/>
        </authorList>
    </citation>
    <scope>NUCLEOTIDE SEQUENCE</scope>
    <source>
        <strain evidence="2">DSM 43175</strain>
    </source>
</reference>
<feature type="transmembrane region" description="Helical" evidence="1">
    <location>
        <begin position="88"/>
        <end position="109"/>
    </location>
</feature>
<protein>
    <submittedName>
        <fullName evidence="2">Uncharacterized protein</fullName>
    </submittedName>
</protein>
<dbReference type="Pfam" id="PF19545">
    <property type="entry name" value="DUF6069"/>
    <property type="match status" value="1"/>
</dbReference>
<dbReference type="AlphaFoldDB" id="A0A931GLZ3"/>
<dbReference type="InterPro" id="IPR045713">
    <property type="entry name" value="DUF6069"/>
</dbReference>
<feature type="transmembrane region" description="Helical" evidence="1">
    <location>
        <begin position="115"/>
        <end position="136"/>
    </location>
</feature>
<evidence type="ECO:0000313" key="3">
    <source>
        <dbReference type="Proteomes" id="UP000614047"/>
    </source>
</evidence>
<dbReference type="RefSeq" id="WP_197014309.1">
    <property type="nucleotide sequence ID" value="NZ_BAABES010000002.1"/>
</dbReference>
<accession>A0A931GLZ3</accession>
<feature type="transmembrane region" description="Helical" evidence="1">
    <location>
        <begin position="57"/>
        <end position="76"/>
    </location>
</feature>
<dbReference type="Proteomes" id="UP000614047">
    <property type="component" value="Unassembled WGS sequence"/>
</dbReference>
<evidence type="ECO:0000256" key="1">
    <source>
        <dbReference type="SAM" id="Phobius"/>
    </source>
</evidence>
<keyword evidence="1" id="KW-1133">Transmembrane helix</keyword>
<name>A0A931GLZ3_9ACTN</name>
<comment type="caution">
    <text evidence="2">The sequence shown here is derived from an EMBL/GenBank/DDBJ whole genome shotgun (WGS) entry which is preliminary data.</text>
</comment>
<evidence type="ECO:0000313" key="2">
    <source>
        <dbReference type="EMBL" id="MBG6092072.1"/>
    </source>
</evidence>
<keyword evidence="1" id="KW-0812">Transmembrane</keyword>